<evidence type="ECO:0000256" key="8">
    <source>
        <dbReference type="SAM" id="Phobius"/>
    </source>
</evidence>
<dbReference type="RefSeq" id="WP_386047315.1">
    <property type="nucleotide sequence ID" value="NZ_JBHUIO010000008.1"/>
</dbReference>
<keyword evidence="3" id="KW-0813">Transport</keyword>
<keyword evidence="7 8" id="KW-0472">Membrane</keyword>
<feature type="transmembrane region" description="Helical" evidence="8">
    <location>
        <begin position="359"/>
        <end position="380"/>
    </location>
</feature>
<reference evidence="10" key="1">
    <citation type="journal article" date="2019" name="Int. J. Syst. Evol. Microbiol.">
        <title>The Global Catalogue of Microorganisms (GCM) 10K type strain sequencing project: providing services to taxonomists for standard genome sequencing and annotation.</title>
        <authorList>
            <consortium name="The Broad Institute Genomics Platform"/>
            <consortium name="The Broad Institute Genome Sequencing Center for Infectious Disease"/>
            <person name="Wu L."/>
            <person name="Ma J."/>
        </authorList>
    </citation>
    <scope>NUCLEOTIDE SEQUENCE [LARGE SCALE GENOMIC DNA]</scope>
    <source>
        <strain evidence="10">CGMCC 1.13574</strain>
    </source>
</reference>
<evidence type="ECO:0000256" key="2">
    <source>
        <dbReference type="ARBA" id="ARBA00007998"/>
    </source>
</evidence>
<dbReference type="Proteomes" id="UP001597343">
    <property type="component" value="Unassembled WGS sequence"/>
</dbReference>
<evidence type="ECO:0000256" key="3">
    <source>
        <dbReference type="ARBA" id="ARBA00022448"/>
    </source>
</evidence>
<organism evidence="9 10">
    <name type="scientific">Tumebacillus lipolyticus</name>
    <dbReference type="NCBI Taxonomy" id="1280370"/>
    <lineage>
        <taxon>Bacteria</taxon>
        <taxon>Bacillati</taxon>
        <taxon>Bacillota</taxon>
        <taxon>Bacilli</taxon>
        <taxon>Bacillales</taxon>
        <taxon>Alicyclobacillaceae</taxon>
        <taxon>Tumebacillus</taxon>
    </lineage>
</organism>
<feature type="transmembrane region" description="Helical" evidence="8">
    <location>
        <begin position="239"/>
        <end position="264"/>
    </location>
</feature>
<gene>
    <name evidence="9" type="ORF">ACFSOY_13085</name>
</gene>
<feature type="transmembrane region" description="Helical" evidence="8">
    <location>
        <begin position="293"/>
        <end position="317"/>
    </location>
</feature>
<evidence type="ECO:0000256" key="5">
    <source>
        <dbReference type="ARBA" id="ARBA00022692"/>
    </source>
</evidence>
<sequence length="401" mass="45088">MVEEARQKTNQKNRSGTPFIITPGQGLCLSASTLMGVGVLVLPRTSTKGADQYGWIAVLIAMLIAVFAVIMINSLSARFPEKTLVEMCRELLGSKKNRWVGKILAVPVVLSYTTYWLLFTAFVARMFGEVVVTAVLVKTPIEVIIGTMLFLCLFLSYYDSEVVTRVNQVLLFIIVVPVLFISLSAYQGAKMENLMPILPRTQLTGILIATIPVLESFVGMEVMLMFNRNVKHSKVMHRFQIYGVLLPGIIYLLIVIAGTMSFGYEELALQTWPTLELVKSINVPGLILERLEAVFLSVWVAAVFTTCGNWYYCAIWSFRQLFGIRKKRWLPLVFYVGCYLIAIKMAQNIFDLFWYFEKIGYLGLLISVVFPSLLLMLAMIRKIDGRKLQSVAEGEAAHEAS</sequence>
<dbReference type="PANTHER" id="PTHR34975:SF2">
    <property type="entry name" value="SPORE GERMINATION PROTEIN A2"/>
    <property type="match status" value="1"/>
</dbReference>
<feature type="transmembrane region" description="Helical" evidence="8">
    <location>
        <begin position="53"/>
        <end position="72"/>
    </location>
</feature>
<dbReference type="Gene3D" id="1.20.1740.10">
    <property type="entry name" value="Amino acid/polyamine transporter I"/>
    <property type="match status" value="1"/>
</dbReference>
<accession>A0ABW4ZZD8</accession>
<feature type="transmembrane region" description="Helical" evidence="8">
    <location>
        <begin position="103"/>
        <end position="124"/>
    </location>
</feature>
<feature type="transmembrane region" description="Helical" evidence="8">
    <location>
        <begin position="206"/>
        <end position="227"/>
    </location>
</feature>
<evidence type="ECO:0000313" key="9">
    <source>
        <dbReference type="EMBL" id="MFD2170919.1"/>
    </source>
</evidence>
<dbReference type="Pfam" id="PF03845">
    <property type="entry name" value="Spore_permease"/>
    <property type="match status" value="1"/>
</dbReference>
<feature type="transmembrane region" description="Helical" evidence="8">
    <location>
        <begin position="20"/>
        <end position="41"/>
    </location>
</feature>
<comment type="similarity">
    <text evidence="2">Belongs to the amino acid-polyamine-organocation (APC) superfamily. Spore germination protein (SGP) (TC 2.A.3.9) family.</text>
</comment>
<keyword evidence="5 8" id="KW-0812">Transmembrane</keyword>
<dbReference type="PANTHER" id="PTHR34975">
    <property type="entry name" value="SPORE GERMINATION PROTEIN A2"/>
    <property type="match status" value="1"/>
</dbReference>
<comment type="caution">
    <text evidence="9">The sequence shown here is derived from an EMBL/GenBank/DDBJ whole genome shotgun (WGS) entry which is preliminary data.</text>
</comment>
<feature type="transmembrane region" description="Helical" evidence="8">
    <location>
        <begin position="130"/>
        <end position="157"/>
    </location>
</feature>
<keyword evidence="10" id="KW-1185">Reference proteome</keyword>
<keyword evidence="6 8" id="KW-1133">Transmembrane helix</keyword>
<name>A0ABW4ZZD8_9BACL</name>
<evidence type="ECO:0000256" key="4">
    <source>
        <dbReference type="ARBA" id="ARBA00022544"/>
    </source>
</evidence>
<feature type="transmembrane region" description="Helical" evidence="8">
    <location>
        <begin position="169"/>
        <end position="186"/>
    </location>
</feature>
<feature type="transmembrane region" description="Helical" evidence="8">
    <location>
        <begin position="329"/>
        <end position="347"/>
    </location>
</feature>
<dbReference type="NCBIfam" id="TIGR00912">
    <property type="entry name" value="2A0309"/>
    <property type="match status" value="1"/>
</dbReference>
<dbReference type="InterPro" id="IPR004761">
    <property type="entry name" value="Spore_GerAB"/>
</dbReference>
<dbReference type="EMBL" id="JBHUIO010000008">
    <property type="protein sequence ID" value="MFD2170919.1"/>
    <property type="molecule type" value="Genomic_DNA"/>
</dbReference>
<proteinExistence type="inferred from homology"/>
<evidence type="ECO:0000313" key="10">
    <source>
        <dbReference type="Proteomes" id="UP001597343"/>
    </source>
</evidence>
<evidence type="ECO:0000256" key="1">
    <source>
        <dbReference type="ARBA" id="ARBA00004141"/>
    </source>
</evidence>
<keyword evidence="4" id="KW-0309">Germination</keyword>
<evidence type="ECO:0000256" key="7">
    <source>
        <dbReference type="ARBA" id="ARBA00023136"/>
    </source>
</evidence>
<evidence type="ECO:0000256" key="6">
    <source>
        <dbReference type="ARBA" id="ARBA00022989"/>
    </source>
</evidence>
<protein>
    <submittedName>
        <fullName evidence="9">Endospore germination permease</fullName>
    </submittedName>
</protein>
<comment type="subcellular location">
    <subcellularLocation>
        <location evidence="1">Membrane</location>
        <topology evidence="1">Multi-pass membrane protein</topology>
    </subcellularLocation>
</comment>